<evidence type="ECO:0000313" key="12">
    <source>
        <dbReference type="EMBL" id="OGC56596.1"/>
    </source>
</evidence>
<gene>
    <name evidence="9" type="primary">recF</name>
    <name evidence="12" type="ORF">A3H26_01745</name>
</gene>
<comment type="similarity">
    <text evidence="2 9 10">Belongs to the RecF family.</text>
</comment>
<evidence type="ECO:0000259" key="11">
    <source>
        <dbReference type="Pfam" id="PF02463"/>
    </source>
</evidence>
<reference evidence="12 13" key="1">
    <citation type="journal article" date="2016" name="Nat. Commun.">
        <title>Thousands of microbial genomes shed light on interconnected biogeochemical processes in an aquifer system.</title>
        <authorList>
            <person name="Anantharaman K."/>
            <person name="Brown C.T."/>
            <person name="Hug L.A."/>
            <person name="Sharon I."/>
            <person name="Castelle C.J."/>
            <person name="Probst A.J."/>
            <person name="Thomas B.C."/>
            <person name="Singh A."/>
            <person name="Wilkins M.J."/>
            <person name="Karaoz U."/>
            <person name="Brodie E.L."/>
            <person name="Williams K.H."/>
            <person name="Hubbard S.S."/>
            <person name="Banfield J.F."/>
        </authorList>
    </citation>
    <scope>NUCLEOTIDE SEQUENCE [LARGE SCALE GENOMIC DNA]</scope>
</reference>
<keyword evidence="9 10" id="KW-0227">DNA damage</keyword>
<keyword evidence="9 10" id="KW-0234">DNA repair</keyword>
<dbReference type="HAMAP" id="MF_00365">
    <property type="entry name" value="RecF"/>
    <property type="match status" value="1"/>
</dbReference>
<comment type="subcellular location">
    <subcellularLocation>
        <location evidence="1 9 10">Cytoplasm</location>
    </subcellularLocation>
</comment>
<evidence type="ECO:0000256" key="8">
    <source>
        <dbReference type="ARBA" id="ARBA00023125"/>
    </source>
</evidence>
<dbReference type="GO" id="GO:0000731">
    <property type="term" value="P:DNA synthesis involved in DNA repair"/>
    <property type="evidence" value="ECO:0007669"/>
    <property type="project" value="TreeGrafter"/>
</dbReference>
<dbReference type="GO" id="GO:0005737">
    <property type="term" value="C:cytoplasm"/>
    <property type="evidence" value="ECO:0007669"/>
    <property type="project" value="UniProtKB-SubCell"/>
</dbReference>
<dbReference type="Pfam" id="PF02463">
    <property type="entry name" value="SMC_N"/>
    <property type="match status" value="1"/>
</dbReference>
<organism evidence="12 13">
    <name type="scientific">candidate division WWE3 bacterium RIFCSPLOWO2_12_FULL_36_10</name>
    <dbReference type="NCBI Taxonomy" id="1802630"/>
    <lineage>
        <taxon>Bacteria</taxon>
        <taxon>Katanobacteria</taxon>
    </lineage>
</organism>
<dbReference type="GO" id="GO:0005524">
    <property type="term" value="F:ATP binding"/>
    <property type="evidence" value="ECO:0007669"/>
    <property type="project" value="UniProtKB-UniRule"/>
</dbReference>
<evidence type="ECO:0000256" key="1">
    <source>
        <dbReference type="ARBA" id="ARBA00004496"/>
    </source>
</evidence>
<feature type="domain" description="RecF/RecN/SMC N-terminal" evidence="11">
    <location>
        <begin position="3"/>
        <end position="336"/>
    </location>
</feature>
<dbReference type="InterPro" id="IPR001238">
    <property type="entry name" value="DNA-binding_RecF"/>
</dbReference>
<dbReference type="STRING" id="1802630.A3H26_01745"/>
<evidence type="ECO:0000256" key="5">
    <source>
        <dbReference type="ARBA" id="ARBA00022705"/>
    </source>
</evidence>
<sequence>MKLKKIKLANFRNHTKLEINFNGEAFLIYGANGSGKSNVLEAIYLMSTTKSLRTRYDREMISHDREHLAIELEIESEEQRIKLEMTIVKSSKLENASSKKVKINKVAKALNKFAGTFNSVLFAPQSIEMFSASPSVRRKYLDSLFFQVDYKYKQAHSKYLKSLRQRNKLLEQIRDFGRGKEQIEFWEEKLIESGKIIQEKRNEFFTFLENKMPKYMNELNEEATDIKIEYLKNEMSRERIEKYKEKEIYAKTTLVGPHRDDFKVFLAGFNLSSFGSRGQQRSTLLAIKLCEIDFITQITQKRPVLLLDDIFSELDEKHRGAILEVIHLQQTIITSAEPREHIEGFMKKVRFIKL</sequence>
<dbReference type="GO" id="GO:0006260">
    <property type="term" value="P:DNA replication"/>
    <property type="evidence" value="ECO:0007669"/>
    <property type="project" value="UniProtKB-UniRule"/>
</dbReference>
<dbReference type="NCBIfam" id="TIGR00611">
    <property type="entry name" value="recf"/>
    <property type="match status" value="1"/>
</dbReference>
<evidence type="ECO:0000256" key="9">
    <source>
        <dbReference type="HAMAP-Rule" id="MF_00365"/>
    </source>
</evidence>
<dbReference type="GO" id="GO:0003697">
    <property type="term" value="F:single-stranded DNA binding"/>
    <property type="evidence" value="ECO:0007669"/>
    <property type="project" value="UniProtKB-UniRule"/>
</dbReference>
<keyword evidence="4 9" id="KW-0963">Cytoplasm</keyword>
<dbReference type="InterPro" id="IPR003395">
    <property type="entry name" value="RecF/RecN/SMC_N"/>
</dbReference>
<comment type="caution">
    <text evidence="12">The sequence shown here is derived from an EMBL/GenBank/DDBJ whole genome shotgun (WGS) entry which is preliminary data.</text>
</comment>
<dbReference type="AlphaFoldDB" id="A0A1F4VH23"/>
<accession>A0A1F4VH23</accession>
<dbReference type="Proteomes" id="UP000177763">
    <property type="component" value="Unassembled WGS sequence"/>
</dbReference>
<evidence type="ECO:0000256" key="4">
    <source>
        <dbReference type="ARBA" id="ARBA00022490"/>
    </source>
</evidence>
<dbReference type="GO" id="GO:0009432">
    <property type="term" value="P:SOS response"/>
    <property type="evidence" value="ECO:0007669"/>
    <property type="project" value="UniProtKB-UniRule"/>
</dbReference>
<protein>
    <recommendedName>
        <fullName evidence="3 9">DNA replication and repair protein RecF</fullName>
    </recommendedName>
</protein>
<dbReference type="SUPFAM" id="SSF52540">
    <property type="entry name" value="P-loop containing nucleoside triphosphate hydrolases"/>
    <property type="match status" value="1"/>
</dbReference>
<dbReference type="InterPro" id="IPR018078">
    <property type="entry name" value="DNA-binding_RecF_CS"/>
</dbReference>
<dbReference type="PANTHER" id="PTHR32182">
    <property type="entry name" value="DNA REPLICATION AND REPAIR PROTEIN RECF"/>
    <property type="match status" value="1"/>
</dbReference>
<feature type="binding site" evidence="9">
    <location>
        <begin position="30"/>
        <end position="37"/>
    </location>
    <ligand>
        <name>ATP</name>
        <dbReference type="ChEBI" id="CHEBI:30616"/>
    </ligand>
</feature>
<dbReference type="GO" id="GO:0006302">
    <property type="term" value="P:double-strand break repair"/>
    <property type="evidence" value="ECO:0007669"/>
    <property type="project" value="TreeGrafter"/>
</dbReference>
<name>A0A1F4VH23_UNCKA</name>
<dbReference type="Gene3D" id="3.40.50.300">
    <property type="entry name" value="P-loop containing nucleotide triphosphate hydrolases"/>
    <property type="match status" value="1"/>
</dbReference>
<dbReference type="EMBL" id="MEVN01000034">
    <property type="protein sequence ID" value="OGC56596.1"/>
    <property type="molecule type" value="Genomic_DNA"/>
</dbReference>
<comment type="function">
    <text evidence="9 10">The RecF protein is involved in DNA metabolism; it is required for DNA replication and normal SOS inducibility. RecF binds preferentially to single-stranded, linear DNA. It also seems to bind ATP.</text>
</comment>
<evidence type="ECO:0000256" key="10">
    <source>
        <dbReference type="RuleBase" id="RU000578"/>
    </source>
</evidence>
<evidence type="ECO:0000256" key="3">
    <source>
        <dbReference type="ARBA" id="ARBA00020170"/>
    </source>
</evidence>
<keyword evidence="6 9" id="KW-0547">Nucleotide-binding</keyword>
<evidence type="ECO:0000256" key="6">
    <source>
        <dbReference type="ARBA" id="ARBA00022741"/>
    </source>
</evidence>
<evidence type="ECO:0000256" key="7">
    <source>
        <dbReference type="ARBA" id="ARBA00022840"/>
    </source>
</evidence>
<keyword evidence="9 10" id="KW-0742">SOS response</keyword>
<keyword evidence="8 9" id="KW-0238">DNA-binding</keyword>
<dbReference type="PROSITE" id="PS00618">
    <property type="entry name" value="RECF_2"/>
    <property type="match status" value="1"/>
</dbReference>
<evidence type="ECO:0000313" key="13">
    <source>
        <dbReference type="Proteomes" id="UP000177763"/>
    </source>
</evidence>
<proteinExistence type="inferred from homology"/>
<dbReference type="InterPro" id="IPR042174">
    <property type="entry name" value="RecF_2"/>
</dbReference>
<evidence type="ECO:0000256" key="2">
    <source>
        <dbReference type="ARBA" id="ARBA00008016"/>
    </source>
</evidence>
<keyword evidence="5 9" id="KW-0235">DNA replication</keyword>
<keyword evidence="7 9" id="KW-0067">ATP-binding</keyword>
<dbReference type="Gene3D" id="1.20.1050.90">
    <property type="entry name" value="RecF/RecN/SMC, N-terminal domain"/>
    <property type="match status" value="1"/>
</dbReference>
<dbReference type="InterPro" id="IPR027417">
    <property type="entry name" value="P-loop_NTPase"/>
</dbReference>
<dbReference type="PANTHER" id="PTHR32182:SF0">
    <property type="entry name" value="DNA REPLICATION AND REPAIR PROTEIN RECF"/>
    <property type="match status" value="1"/>
</dbReference>